<dbReference type="InterPro" id="IPR023550">
    <property type="entry name" value="PKHD_hydroxylase"/>
</dbReference>
<dbReference type="PANTHER" id="PTHR41536:SF1">
    <property type="entry name" value="PKHD-TYPE HYDROXYLASE YBIX"/>
    <property type="match status" value="1"/>
</dbReference>
<dbReference type="Pfam" id="PF13640">
    <property type="entry name" value="2OG-FeII_Oxy_3"/>
    <property type="match status" value="1"/>
</dbReference>
<dbReference type="GO" id="GO:0031418">
    <property type="term" value="F:L-ascorbic acid binding"/>
    <property type="evidence" value="ECO:0007669"/>
    <property type="project" value="UniProtKB-KW"/>
</dbReference>
<name>A4CDZ4_9GAMM</name>
<dbReference type="OrthoDB" id="9812472at2"/>
<dbReference type="Proteomes" id="UP000006201">
    <property type="component" value="Unassembled WGS sequence"/>
</dbReference>
<keyword evidence="10" id="KW-1185">Reference proteome</keyword>
<dbReference type="STRING" id="87626.PTD2_05930"/>
<dbReference type="GO" id="GO:0006974">
    <property type="term" value="P:DNA damage response"/>
    <property type="evidence" value="ECO:0007669"/>
    <property type="project" value="TreeGrafter"/>
</dbReference>
<dbReference type="Gene3D" id="4.10.860.20">
    <property type="entry name" value="Rabenosyn, Rab binding domain"/>
    <property type="match status" value="1"/>
</dbReference>
<dbReference type="GO" id="GO:0006879">
    <property type="term" value="P:intracellular iron ion homeostasis"/>
    <property type="evidence" value="ECO:0007669"/>
    <property type="project" value="TreeGrafter"/>
</dbReference>
<feature type="domain" description="Fe2OG dioxygenase" evidence="8">
    <location>
        <begin position="78"/>
        <end position="182"/>
    </location>
</feature>
<evidence type="ECO:0000259" key="8">
    <source>
        <dbReference type="PROSITE" id="PS51471"/>
    </source>
</evidence>
<dbReference type="NCBIfam" id="NF003975">
    <property type="entry name" value="PRK05467.1-4"/>
    <property type="match status" value="1"/>
</dbReference>
<dbReference type="PROSITE" id="PS51471">
    <property type="entry name" value="FE2OG_OXY"/>
    <property type="match status" value="1"/>
</dbReference>
<dbReference type="AlphaFoldDB" id="A4CDZ4"/>
<keyword evidence="2 7" id="KW-0479">Metal-binding</keyword>
<dbReference type="EC" id="1.14.11.-" evidence="9"/>
<dbReference type="SMART" id="SM00702">
    <property type="entry name" value="P4Hc"/>
    <property type="match status" value="1"/>
</dbReference>
<evidence type="ECO:0000313" key="10">
    <source>
        <dbReference type="Proteomes" id="UP000006201"/>
    </source>
</evidence>
<dbReference type="EMBL" id="AAOH01000007">
    <property type="protein sequence ID" value="EAR27186.1"/>
    <property type="molecule type" value="Genomic_DNA"/>
</dbReference>
<reference evidence="9 10" key="1">
    <citation type="submission" date="2006-02" db="EMBL/GenBank/DDBJ databases">
        <authorList>
            <person name="Moran M.A."/>
            <person name="Kjelleberg S."/>
            <person name="Egan S."/>
            <person name="Saunders N."/>
            <person name="Thomas T."/>
            <person name="Ferriera S."/>
            <person name="Johnson J."/>
            <person name="Kravitz S."/>
            <person name="Halpern A."/>
            <person name="Remington K."/>
            <person name="Beeson K."/>
            <person name="Tran B."/>
            <person name="Rogers Y.-H."/>
            <person name="Friedman R."/>
            <person name="Venter J.C."/>
        </authorList>
    </citation>
    <scope>NUCLEOTIDE SEQUENCE [LARGE SCALE GENOMIC DNA]</scope>
    <source>
        <strain evidence="9 10">D2</strain>
    </source>
</reference>
<gene>
    <name evidence="9" type="ORF">PTD2_05930</name>
</gene>
<dbReference type="eggNOG" id="COG3128">
    <property type="taxonomic scope" value="Bacteria"/>
</dbReference>
<evidence type="ECO:0000256" key="6">
    <source>
        <dbReference type="ARBA" id="ARBA00023004"/>
    </source>
</evidence>
<comment type="caution">
    <text evidence="9">The sequence shown here is derived from an EMBL/GenBank/DDBJ whole genome shotgun (WGS) entry which is preliminary data.</text>
</comment>
<feature type="binding site" evidence="7">
    <location>
        <position position="173"/>
    </location>
    <ligand>
        <name>2-oxoglutarate</name>
        <dbReference type="ChEBI" id="CHEBI:16810"/>
    </ligand>
</feature>
<dbReference type="GO" id="GO:0005506">
    <property type="term" value="F:iron ion binding"/>
    <property type="evidence" value="ECO:0007669"/>
    <property type="project" value="UniProtKB-UniRule"/>
</dbReference>
<feature type="binding site" evidence="7">
    <location>
        <position position="98"/>
    </location>
    <ligand>
        <name>Fe cation</name>
        <dbReference type="ChEBI" id="CHEBI:24875"/>
    </ligand>
</feature>
<dbReference type="InterPro" id="IPR005123">
    <property type="entry name" value="Oxoglu/Fe-dep_dioxygenase_dom"/>
</dbReference>
<evidence type="ECO:0000256" key="5">
    <source>
        <dbReference type="ARBA" id="ARBA00023002"/>
    </source>
</evidence>
<keyword evidence="3 7" id="KW-0847">Vitamin C</keyword>
<dbReference type="InterPro" id="IPR006620">
    <property type="entry name" value="Pro_4_hyd_alph"/>
</dbReference>
<dbReference type="HAMAP" id="MF_00657">
    <property type="entry name" value="Hydroxyl_YbiX"/>
    <property type="match status" value="1"/>
</dbReference>
<dbReference type="GO" id="GO:0016706">
    <property type="term" value="F:2-oxoglutarate-dependent dioxygenase activity"/>
    <property type="evidence" value="ECO:0007669"/>
    <property type="project" value="UniProtKB-UniRule"/>
</dbReference>
<accession>A4CDZ4</accession>
<dbReference type="Pfam" id="PF18331">
    <property type="entry name" value="PKHD_C"/>
    <property type="match status" value="1"/>
</dbReference>
<evidence type="ECO:0000256" key="3">
    <source>
        <dbReference type="ARBA" id="ARBA00022896"/>
    </source>
</evidence>
<dbReference type="HOGENOM" id="CLU_106663_0_0_6"/>
<dbReference type="InterPro" id="IPR041097">
    <property type="entry name" value="PKHD_C"/>
</dbReference>
<comment type="cofactor">
    <cofactor evidence="1 7">
        <name>L-ascorbate</name>
        <dbReference type="ChEBI" id="CHEBI:38290"/>
    </cofactor>
</comment>
<keyword evidence="6 7" id="KW-0408">Iron</keyword>
<protein>
    <submittedName>
        <fullName evidence="9">Putative hydroxylase</fullName>
        <ecNumber evidence="9">1.14.11.-</ecNumber>
    </submittedName>
</protein>
<evidence type="ECO:0000256" key="1">
    <source>
        <dbReference type="ARBA" id="ARBA00001961"/>
    </source>
</evidence>
<evidence type="ECO:0000313" key="9">
    <source>
        <dbReference type="EMBL" id="EAR27186.1"/>
    </source>
</evidence>
<keyword evidence="4 7" id="KW-0223">Dioxygenase</keyword>
<proteinExistence type="inferred from homology"/>
<dbReference type="Gene3D" id="2.60.120.620">
    <property type="entry name" value="q2cbj1_9rhob like domain"/>
    <property type="match status" value="1"/>
</dbReference>
<dbReference type="InterPro" id="IPR044862">
    <property type="entry name" value="Pro_4_hyd_alph_FE2OG_OXY"/>
</dbReference>
<sequence>MLIKIPGVLSKSQVIECREMLASTNWVDGQRTAGHLAKDCKQNLQLPQNDPVGLEIGNFIVARLADNPLFTAAALPNIIFPPMFNCYQQGGTFGSHVDNAIRTFGNSANVQGHKIRTDISVTLFLSEPESYQGGELVIEDTYGEQRVKLAAGDMVIYPSTSLHQVTPVTEGQRLASFFWIQSLIRQDDQRRILFDLDKSIQALRAADPQQPELIRLAGVYHNLLRQWSEV</sequence>
<dbReference type="RefSeq" id="WP_009839049.1">
    <property type="nucleotide sequence ID" value="NZ_AAOH01000007.1"/>
</dbReference>
<organism evidence="9 10">
    <name type="scientific">Pseudoalteromonas tunicata D2</name>
    <dbReference type="NCBI Taxonomy" id="87626"/>
    <lineage>
        <taxon>Bacteria</taxon>
        <taxon>Pseudomonadati</taxon>
        <taxon>Pseudomonadota</taxon>
        <taxon>Gammaproteobacteria</taxon>
        <taxon>Alteromonadales</taxon>
        <taxon>Pseudoalteromonadaceae</taxon>
        <taxon>Pseudoalteromonas</taxon>
    </lineage>
</organism>
<dbReference type="NCBIfam" id="NF003974">
    <property type="entry name" value="PRK05467.1-3"/>
    <property type="match status" value="1"/>
</dbReference>
<dbReference type="PANTHER" id="PTHR41536">
    <property type="entry name" value="PKHD-TYPE HYDROXYLASE YBIX"/>
    <property type="match status" value="1"/>
</dbReference>
<evidence type="ECO:0000256" key="4">
    <source>
        <dbReference type="ARBA" id="ARBA00022964"/>
    </source>
</evidence>
<feature type="binding site" evidence="7">
    <location>
        <position position="96"/>
    </location>
    <ligand>
        <name>Fe cation</name>
        <dbReference type="ChEBI" id="CHEBI:24875"/>
    </ligand>
</feature>
<comment type="cofactor">
    <cofactor evidence="7">
        <name>Fe(2+)</name>
        <dbReference type="ChEBI" id="CHEBI:29033"/>
    </cofactor>
    <text evidence="7">Binds 1 Fe(2+) ion per subunit.</text>
</comment>
<feature type="binding site" evidence="7">
    <location>
        <position position="163"/>
    </location>
    <ligand>
        <name>Fe cation</name>
        <dbReference type="ChEBI" id="CHEBI:24875"/>
    </ligand>
</feature>
<evidence type="ECO:0000256" key="2">
    <source>
        <dbReference type="ARBA" id="ARBA00022723"/>
    </source>
</evidence>
<keyword evidence="5 7" id="KW-0560">Oxidoreductase</keyword>
<evidence type="ECO:0000256" key="7">
    <source>
        <dbReference type="HAMAP-Rule" id="MF_00657"/>
    </source>
</evidence>